<dbReference type="OrthoDB" id="5961210at2759"/>
<dbReference type="PROSITE" id="PS50061">
    <property type="entry name" value="ETS_DOMAIN_3"/>
    <property type="match status" value="1"/>
</dbReference>
<dbReference type="SUPFAM" id="SSF47769">
    <property type="entry name" value="SAM/Pointed domain"/>
    <property type="match status" value="1"/>
</dbReference>
<dbReference type="InterPro" id="IPR003118">
    <property type="entry name" value="Pointed_dom"/>
</dbReference>
<evidence type="ECO:0000256" key="3">
    <source>
        <dbReference type="RuleBase" id="RU004019"/>
    </source>
</evidence>
<dbReference type="STRING" id="283909.R7TIX5"/>
<dbReference type="GO" id="GO:0000981">
    <property type="term" value="F:DNA-binding transcription factor activity, RNA polymerase II-specific"/>
    <property type="evidence" value="ECO:0007669"/>
    <property type="project" value="TreeGrafter"/>
</dbReference>
<feature type="domain" description="ETS" evidence="5">
    <location>
        <begin position="336"/>
        <end position="408"/>
    </location>
</feature>
<evidence type="ECO:0000256" key="2">
    <source>
        <dbReference type="ARBA" id="ARBA00023125"/>
    </source>
</evidence>
<dbReference type="InterPro" id="IPR046328">
    <property type="entry name" value="ETS_fam"/>
</dbReference>
<evidence type="ECO:0000313" key="8">
    <source>
        <dbReference type="EnsemblMetazoa" id="CapteP222052"/>
    </source>
</evidence>
<feature type="compositionally biased region" description="Basic residues" evidence="4">
    <location>
        <begin position="306"/>
        <end position="315"/>
    </location>
</feature>
<dbReference type="AlphaFoldDB" id="R7TIX5"/>
<dbReference type="PANTHER" id="PTHR11849">
    <property type="entry name" value="ETS"/>
    <property type="match status" value="1"/>
</dbReference>
<name>R7TIX5_CAPTE</name>
<dbReference type="Gene3D" id="1.10.10.10">
    <property type="entry name" value="Winged helix-like DNA-binding domain superfamily/Winged helix DNA-binding domain"/>
    <property type="match status" value="1"/>
</dbReference>
<dbReference type="GO" id="GO:0030154">
    <property type="term" value="P:cell differentiation"/>
    <property type="evidence" value="ECO:0007669"/>
    <property type="project" value="TreeGrafter"/>
</dbReference>
<reference evidence="8" key="3">
    <citation type="submission" date="2015-06" db="UniProtKB">
        <authorList>
            <consortium name="EnsemblMetazoa"/>
        </authorList>
    </citation>
    <scope>IDENTIFICATION</scope>
</reference>
<evidence type="ECO:0000259" key="5">
    <source>
        <dbReference type="PROSITE" id="PS50061"/>
    </source>
</evidence>
<dbReference type="SMART" id="SM00251">
    <property type="entry name" value="SAM_PNT"/>
    <property type="match status" value="1"/>
</dbReference>
<dbReference type="SMART" id="SM00413">
    <property type="entry name" value="ETS"/>
    <property type="match status" value="1"/>
</dbReference>
<comment type="similarity">
    <text evidence="1 3">Belongs to the ETS family.</text>
</comment>
<evidence type="ECO:0000256" key="4">
    <source>
        <dbReference type="SAM" id="MobiDB-lite"/>
    </source>
</evidence>
<dbReference type="PROSITE" id="PS51433">
    <property type="entry name" value="PNT"/>
    <property type="match status" value="1"/>
</dbReference>
<keyword evidence="3" id="KW-0539">Nucleus</keyword>
<dbReference type="SUPFAM" id="SSF46785">
    <property type="entry name" value="Winged helix' DNA-binding domain"/>
    <property type="match status" value="1"/>
</dbReference>
<reference evidence="7 9" key="2">
    <citation type="journal article" date="2013" name="Nature">
        <title>Insights into bilaterian evolution from three spiralian genomes.</title>
        <authorList>
            <person name="Simakov O."/>
            <person name="Marletaz F."/>
            <person name="Cho S.J."/>
            <person name="Edsinger-Gonzales E."/>
            <person name="Havlak P."/>
            <person name="Hellsten U."/>
            <person name="Kuo D.H."/>
            <person name="Larsson T."/>
            <person name="Lv J."/>
            <person name="Arendt D."/>
            <person name="Savage R."/>
            <person name="Osoegawa K."/>
            <person name="de Jong P."/>
            <person name="Grimwood J."/>
            <person name="Chapman J.A."/>
            <person name="Shapiro H."/>
            <person name="Aerts A."/>
            <person name="Otillar R.P."/>
            <person name="Terry A.Y."/>
            <person name="Boore J.L."/>
            <person name="Grigoriev I.V."/>
            <person name="Lindberg D.R."/>
            <person name="Seaver E.C."/>
            <person name="Weisblat D.A."/>
            <person name="Putnam N.H."/>
            <person name="Rokhsar D.S."/>
        </authorList>
    </citation>
    <scope>NUCLEOTIDE SEQUENCE</scope>
    <source>
        <strain evidence="7 9">I ESC-2004</strain>
    </source>
</reference>
<comment type="subcellular location">
    <subcellularLocation>
        <location evidence="3">Nucleus</location>
    </subcellularLocation>
</comment>
<accession>R7TIX5</accession>
<dbReference type="PRINTS" id="PR00454">
    <property type="entry name" value="ETSDOMAIN"/>
</dbReference>
<dbReference type="InterPro" id="IPR013761">
    <property type="entry name" value="SAM/pointed_sf"/>
</dbReference>
<dbReference type="HOGENOM" id="CLU_638182_0_0_1"/>
<dbReference type="EMBL" id="KB310466">
    <property type="protein sequence ID" value="ELT91496.1"/>
    <property type="molecule type" value="Genomic_DNA"/>
</dbReference>
<evidence type="ECO:0000313" key="9">
    <source>
        <dbReference type="Proteomes" id="UP000014760"/>
    </source>
</evidence>
<evidence type="ECO:0000313" key="7">
    <source>
        <dbReference type="EMBL" id="ELT91496.1"/>
    </source>
</evidence>
<sequence length="430" mass="48996">MPSASPYHQAAFHETSIYCEGEEAGFLNLASPFTQTPVEAATASNSSADDIDMMEEVPRTYATLEPQRRGADVDSQMIYTSCLQETSASDIKHLKRDVFLSSCDSCEPQCWTQRMPELWSVDDVIAWIYEVADKYRISPDEIYAENFNQCDGKILCSMSVEEFEACDSKNGRRFHDCLQDLRRATSGSGMPVIVKEEPNLHTINSINNEFEPISGSDSDNDTILPSITSNNHHSFPSHRANDLSSTCAMVGSAKSSTFDFNIDHPPREQYSPFCGQYQPARSVDNYPRTVRDFNNNNNRDIDQTPKRRGPGRPRKNPIDGPFGGKSKKKPENEDKVLLWKFLRDRLLDDSCNPRIIKWEDKSNGIFRIVSSAEVSRLWGEQKKNNRMNYEKMSRAIRFCRDKAFFSEMPKDGNFPKKLCFKFGDKATGWR</sequence>
<dbReference type="EMBL" id="AMQN01002928">
    <property type="status" value="NOT_ANNOTATED_CDS"/>
    <property type="molecule type" value="Genomic_DNA"/>
</dbReference>
<evidence type="ECO:0000256" key="1">
    <source>
        <dbReference type="ARBA" id="ARBA00005562"/>
    </source>
</evidence>
<dbReference type="GO" id="GO:0043565">
    <property type="term" value="F:sequence-specific DNA binding"/>
    <property type="evidence" value="ECO:0007669"/>
    <property type="project" value="InterPro"/>
</dbReference>
<dbReference type="Pfam" id="PF00178">
    <property type="entry name" value="Ets"/>
    <property type="match status" value="1"/>
</dbReference>
<organism evidence="7">
    <name type="scientific">Capitella teleta</name>
    <name type="common">Polychaete worm</name>
    <dbReference type="NCBI Taxonomy" id="283909"/>
    <lineage>
        <taxon>Eukaryota</taxon>
        <taxon>Metazoa</taxon>
        <taxon>Spiralia</taxon>
        <taxon>Lophotrochozoa</taxon>
        <taxon>Annelida</taxon>
        <taxon>Polychaeta</taxon>
        <taxon>Sedentaria</taxon>
        <taxon>Scolecida</taxon>
        <taxon>Capitellidae</taxon>
        <taxon>Capitella</taxon>
    </lineage>
</organism>
<dbReference type="OMA" id="CNCAPEE"/>
<feature type="domain" description="PNT" evidence="6">
    <location>
        <begin position="98"/>
        <end position="185"/>
    </location>
</feature>
<dbReference type="Gene3D" id="1.10.150.50">
    <property type="entry name" value="Transcription Factor, Ets-1"/>
    <property type="match status" value="1"/>
</dbReference>
<dbReference type="InterPro" id="IPR000418">
    <property type="entry name" value="Ets_dom"/>
</dbReference>
<dbReference type="PANTHER" id="PTHR11849:SF190">
    <property type="entry name" value="ETS-DOMAIN PROTEIN"/>
    <property type="match status" value="1"/>
</dbReference>
<evidence type="ECO:0008006" key="10">
    <source>
        <dbReference type="Google" id="ProtNLM"/>
    </source>
</evidence>
<gene>
    <name evidence="7" type="ORF">CAPTEDRAFT_222052</name>
</gene>
<evidence type="ECO:0000259" key="6">
    <source>
        <dbReference type="PROSITE" id="PS51433"/>
    </source>
</evidence>
<feature type="region of interest" description="Disordered" evidence="4">
    <location>
        <begin position="286"/>
        <end position="330"/>
    </location>
</feature>
<dbReference type="EnsemblMetazoa" id="CapteT222052">
    <property type="protein sequence ID" value="CapteP222052"/>
    <property type="gene ID" value="CapteG222052"/>
</dbReference>
<proteinExistence type="inferred from homology"/>
<dbReference type="InterPro" id="IPR036390">
    <property type="entry name" value="WH_DNA-bd_sf"/>
</dbReference>
<dbReference type="Proteomes" id="UP000014760">
    <property type="component" value="Unassembled WGS sequence"/>
</dbReference>
<reference evidence="9" key="1">
    <citation type="submission" date="2012-12" db="EMBL/GenBank/DDBJ databases">
        <authorList>
            <person name="Hellsten U."/>
            <person name="Grimwood J."/>
            <person name="Chapman J.A."/>
            <person name="Shapiro H."/>
            <person name="Aerts A."/>
            <person name="Otillar R.P."/>
            <person name="Terry A.Y."/>
            <person name="Boore J.L."/>
            <person name="Simakov O."/>
            <person name="Marletaz F."/>
            <person name="Cho S.-J."/>
            <person name="Edsinger-Gonzales E."/>
            <person name="Havlak P."/>
            <person name="Kuo D.-H."/>
            <person name="Larsson T."/>
            <person name="Lv J."/>
            <person name="Arendt D."/>
            <person name="Savage R."/>
            <person name="Osoegawa K."/>
            <person name="de Jong P."/>
            <person name="Lindberg D.R."/>
            <person name="Seaver E.C."/>
            <person name="Weisblat D.A."/>
            <person name="Putnam N.H."/>
            <person name="Grigoriev I.V."/>
            <person name="Rokhsar D.S."/>
        </authorList>
    </citation>
    <scope>NUCLEOTIDE SEQUENCE</scope>
    <source>
        <strain evidence="9">I ESC-2004</strain>
    </source>
</reference>
<keyword evidence="2 3" id="KW-0238">DNA-binding</keyword>
<dbReference type="Pfam" id="PF02198">
    <property type="entry name" value="SAM_PNT"/>
    <property type="match status" value="1"/>
</dbReference>
<protein>
    <recommendedName>
        <fullName evidence="10">ETS domain-containing protein</fullName>
    </recommendedName>
</protein>
<dbReference type="GO" id="GO:0005634">
    <property type="term" value="C:nucleus"/>
    <property type="evidence" value="ECO:0007669"/>
    <property type="project" value="UniProtKB-SubCell"/>
</dbReference>
<keyword evidence="9" id="KW-1185">Reference proteome</keyword>
<dbReference type="InterPro" id="IPR036388">
    <property type="entry name" value="WH-like_DNA-bd_sf"/>
</dbReference>